<evidence type="ECO:0000313" key="2">
    <source>
        <dbReference type="EMBL" id="MBN8799308.1"/>
    </source>
</evidence>
<proteinExistence type="predicted"/>
<evidence type="ECO:0000259" key="1">
    <source>
        <dbReference type="Pfam" id="PF01345"/>
    </source>
</evidence>
<protein>
    <recommendedName>
        <fullName evidence="1">DUF11 domain-containing protein</fullName>
    </recommendedName>
</protein>
<gene>
    <name evidence="2" type="ORF">J0H45_08120</name>
</gene>
<feature type="domain" description="DUF11" evidence="1">
    <location>
        <begin position="31"/>
        <end position="160"/>
    </location>
</feature>
<comment type="caution">
    <text evidence="2">The sequence shown here is derived from an EMBL/GenBank/DDBJ whole genome shotgun (WGS) entry which is preliminary data.</text>
</comment>
<dbReference type="AlphaFoldDB" id="A0A9D8KWP3"/>
<organism evidence="2 3">
    <name type="scientific">Stenotrophomonas nitritireducens</name>
    <dbReference type="NCBI Taxonomy" id="83617"/>
    <lineage>
        <taxon>Bacteria</taxon>
        <taxon>Pseudomonadati</taxon>
        <taxon>Pseudomonadota</taxon>
        <taxon>Gammaproteobacteria</taxon>
        <taxon>Lysobacterales</taxon>
        <taxon>Lysobacteraceae</taxon>
        <taxon>Stenotrophomonas</taxon>
    </lineage>
</organism>
<feature type="non-terminal residue" evidence="2">
    <location>
        <position position="407"/>
    </location>
</feature>
<dbReference type="Pfam" id="PF01345">
    <property type="entry name" value="DUF11"/>
    <property type="match status" value="1"/>
</dbReference>
<sequence length="407" mass="41426">MGTTTGGFNLTAQGTASAAQSASRTIQPSGDLTVTKEKSLPAGAVIAGQAVEFVLKPKIADGGSEVPADSSVIVTDTLPTGFTNVTQSFTGVTPSCSLAGQKLTCTYNGKITQAALSSSTITVKGKQGADYAGGFTNNVSIAVGSDSYLDRDITNNTDKVDYVVTPGSDIEALGSFPGGPHAVGDTDDKTLTITYRNNGPMPSVGGTVQTVIPAAFGFTPALDLPANCTAANGSLQIPVGGATHSGWVVTCTVTDTVAVNGTRNFPIKLRLPSAPASGNFPVLVTPPTGLDDVYPANDAASVAYSVLPPFANLSLAKSKSPGSGPYPPNTVITDTMTITNSSASSSALTYSSPAHPLRVVDYLDPLEVDAAYGNNGVTTIGTDWQCTVTRNTPPPAGISSNRTTRIL</sequence>
<evidence type="ECO:0000313" key="3">
    <source>
        <dbReference type="Proteomes" id="UP000664815"/>
    </source>
</evidence>
<name>A0A9D8KWP3_9GAMM</name>
<accession>A0A9D8KWP3</accession>
<dbReference type="InterPro" id="IPR001434">
    <property type="entry name" value="OmcB-like_DUF11"/>
</dbReference>
<reference evidence="2" key="1">
    <citation type="submission" date="2021-02" db="EMBL/GenBank/DDBJ databases">
        <title>Thiocyanate and organic carbon inputs drive convergent selection for specific autotrophic Afipia and Thiobacillus strains within complex microbiomes.</title>
        <authorList>
            <person name="Huddy R.J."/>
            <person name="Sachdeva R."/>
            <person name="Kadzinga F."/>
            <person name="Kantor R.S."/>
            <person name="Harrison S.T.L."/>
            <person name="Banfield J.F."/>
        </authorList>
    </citation>
    <scope>NUCLEOTIDE SEQUENCE</scope>
    <source>
        <strain evidence="2">SCN18_10_11_15_R1_P_69_7</strain>
    </source>
</reference>
<dbReference type="EMBL" id="JAFKMG010000742">
    <property type="protein sequence ID" value="MBN8799308.1"/>
    <property type="molecule type" value="Genomic_DNA"/>
</dbReference>
<dbReference type="Proteomes" id="UP000664815">
    <property type="component" value="Unassembled WGS sequence"/>
</dbReference>